<feature type="region of interest" description="Disordered" evidence="4">
    <location>
        <begin position="150"/>
        <end position="200"/>
    </location>
</feature>
<evidence type="ECO:0000313" key="6">
    <source>
        <dbReference type="RefSeq" id="XP_013875857.1"/>
    </source>
</evidence>
<dbReference type="STRING" id="52670.A0A2I4C782"/>
<dbReference type="AlphaFoldDB" id="A0A2I4C782"/>
<reference evidence="6" key="1">
    <citation type="submission" date="2025-08" db="UniProtKB">
        <authorList>
            <consortium name="RefSeq"/>
        </authorList>
    </citation>
    <scope>IDENTIFICATION</scope>
    <source>
        <strain evidence="6">Quisiro</strain>
        <tissue evidence="6">Liver</tissue>
    </source>
</reference>
<organism evidence="5 6">
    <name type="scientific">Austrofundulus limnaeus</name>
    <name type="common">Annual killifish</name>
    <dbReference type="NCBI Taxonomy" id="52670"/>
    <lineage>
        <taxon>Eukaryota</taxon>
        <taxon>Metazoa</taxon>
        <taxon>Chordata</taxon>
        <taxon>Craniata</taxon>
        <taxon>Vertebrata</taxon>
        <taxon>Euteleostomi</taxon>
        <taxon>Actinopterygii</taxon>
        <taxon>Neopterygii</taxon>
        <taxon>Teleostei</taxon>
        <taxon>Neoteleostei</taxon>
        <taxon>Acanthomorphata</taxon>
        <taxon>Ovalentaria</taxon>
        <taxon>Atherinomorphae</taxon>
        <taxon>Cyprinodontiformes</taxon>
        <taxon>Rivulidae</taxon>
        <taxon>Austrofundulus</taxon>
    </lineage>
</organism>
<protein>
    <submittedName>
        <fullName evidence="6">UPF0688 protein C1orf174 homolog</fullName>
    </submittedName>
</protein>
<evidence type="ECO:0000313" key="5">
    <source>
        <dbReference type="Proteomes" id="UP000192220"/>
    </source>
</evidence>
<accession>A0A2I4C782</accession>
<feature type="compositionally biased region" description="Basic and acidic residues" evidence="4">
    <location>
        <begin position="89"/>
        <end position="99"/>
    </location>
</feature>
<dbReference type="Proteomes" id="UP000192220">
    <property type="component" value="Unplaced"/>
</dbReference>
<evidence type="ECO:0000256" key="3">
    <source>
        <dbReference type="ARBA" id="ARBA00023242"/>
    </source>
</evidence>
<feature type="compositionally biased region" description="Polar residues" evidence="4">
    <location>
        <begin position="37"/>
        <end position="53"/>
    </location>
</feature>
<comment type="similarity">
    <text evidence="2">Belongs to the UPF0688 family.</text>
</comment>
<evidence type="ECO:0000256" key="2">
    <source>
        <dbReference type="ARBA" id="ARBA00006634"/>
    </source>
</evidence>
<feature type="region of interest" description="Disordered" evidence="4">
    <location>
        <begin position="1"/>
        <end position="58"/>
    </location>
</feature>
<feature type="compositionally biased region" description="Basic and acidic residues" evidence="4">
    <location>
        <begin position="189"/>
        <end position="200"/>
    </location>
</feature>
<dbReference type="GO" id="GO:0005634">
    <property type="term" value="C:nucleus"/>
    <property type="evidence" value="ECO:0007669"/>
    <property type="project" value="UniProtKB-SubCell"/>
</dbReference>
<keyword evidence="3" id="KW-0539">Nucleus</keyword>
<dbReference type="InterPro" id="IPR031530">
    <property type="entry name" value="UPF0688"/>
</dbReference>
<sequence length="200" mass="22516">MRKMPGQVGNLKSRKRKRSSETRMTKKISTLERKCSKSQSAQSTADGSSTAWSGKTADPAERLSRIACECHQSAGWRKCSASPEPGGQDGKENERRTEEDFNSCPANDTWDKPETEIMDCGENCKNLFPDDDSNQILPVEQFFGNMEIVQDLPQRSSAAPSGDQRKDRRRHYYAREDSNEEAVGFSVIQRDEESRQTAPC</sequence>
<dbReference type="KEGG" id="alim:106525988"/>
<dbReference type="Pfam" id="PF15772">
    <property type="entry name" value="UPF0688"/>
    <property type="match status" value="1"/>
</dbReference>
<feature type="compositionally biased region" description="Basic and acidic residues" evidence="4">
    <location>
        <begin position="19"/>
        <end position="35"/>
    </location>
</feature>
<evidence type="ECO:0000256" key="1">
    <source>
        <dbReference type="ARBA" id="ARBA00004123"/>
    </source>
</evidence>
<dbReference type="RefSeq" id="XP_013875857.1">
    <property type="nucleotide sequence ID" value="XM_014020403.1"/>
</dbReference>
<feature type="region of interest" description="Disordered" evidence="4">
    <location>
        <begin position="73"/>
        <end position="111"/>
    </location>
</feature>
<evidence type="ECO:0000256" key="4">
    <source>
        <dbReference type="SAM" id="MobiDB-lite"/>
    </source>
</evidence>
<dbReference type="OrthoDB" id="8730115at2759"/>
<dbReference type="CTD" id="103181369"/>
<dbReference type="PANTHER" id="PTHR28491:SF1">
    <property type="entry name" value="UPF0688 PROTEIN C1ORF174"/>
    <property type="match status" value="1"/>
</dbReference>
<name>A0A2I4C782_AUSLI</name>
<proteinExistence type="inferred from homology"/>
<dbReference type="InParanoid" id="A0A2I4C782"/>
<dbReference type="PANTHER" id="PTHR28491">
    <property type="entry name" value="UPF0688 PROTEIN C1ORF174"/>
    <property type="match status" value="1"/>
</dbReference>
<gene>
    <name evidence="6" type="primary">cunh1orf174</name>
</gene>
<comment type="subcellular location">
    <subcellularLocation>
        <location evidence="1">Nucleus</location>
    </subcellularLocation>
</comment>
<keyword evidence="5" id="KW-1185">Reference proteome</keyword>